<dbReference type="RefSeq" id="WP_036381732.1">
    <property type="nucleotide sequence ID" value="NZ_JALU01000024.1"/>
</dbReference>
<name>X8INM0_9FIRM</name>
<dbReference type="AlphaFoldDB" id="X8INM0"/>
<organism evidence="1 2">
    <name type="scientific">Mogibacterium timidum ATCC 33093</name>
    <dbReference type="NCBI Taxonomy" id="1401079"/>
    <lineage>
        <taxon>Bacteria</taxon>
        <taxon>Bacillati</taxon>
        <taxon>Bacillota</taxon>
        <taxon>Clostridia</taxon>
        <taxon>Peptostreptococcales</taxon>
        <taxon>Anaerovoracaceae</taxon>
        <taxon>Mogibacterium</taxon>
    </lineage>
</organism>
<dbReference type="EMBL" id="JALU01000024">
    <property type="protein sequence ID" value="EUC51698.1"/>
    <property type="molecule type" value="Genomic_DNA"/>
</dbReference>
<proteinExistence type="predicted"/>
<dbReference type="Gene3D" id="3.10.129.130">
    <property type="match status" value="1"/>
</dbReference>
<comment type="caution">
    <text evidence="1">The sequence shown here is derived from an EMBL/GenBank/DDBJ whole genome shotgun (WGS) entry which is preliminary data.</text>
</comment>
<dbReference type="Pfam" id="PF13958">
    <property type="entry name" value="ToxN_toxin"/>
    <property type="match status" value="1"/>
</dbReference>
<dbReference type="GO" id="GO:0003723">
    <property type="term" value="F:RNA binding"/>
    <property type="evidence" value="ECO:0007669"/>
    <property type="project" value="InterPro"/>
</dbReference>
<evidence type="ECO:0000313" key="1">
    <source>
        <dbReference type="EMBL" id="EUC51698.1"/>
    </source>
</evidence>
<evidence type="ECO:0000313" key="2">
    <source>
        <dbReference type="Proteomes" id="UP000022645"/>
    </source>
</evidence>
<sequence length="172" mass="20452">MSQQYYNYVRRYDDKVPHMSGNKADRPFIGIVLEINDSLYFAPLTSPKIKHLRMRNSVDFTKIDEGKLGAINFNNMLPVPESEITEVELKINIFDSKSLKAYKTLLEKQRIWCNEHKEHIYKKAEKLYNLIDNPDRIKIKERCCNFRLLEQKCREYEAGLSLKQEKVFEDEL</sequence>
<dbReference type="InterPro" id="IPR025911">
    <property type="entry name" value="ToxN/AbiQ_toxin"/>
</dbReference>
<dbReference type="InterPro" id="IPR053735">
    <property type="entry name" value="Type_III_TA_endoRNase"/>
</dbReference>
<protein>
    <submittedName>
        <fullName evidence="1">Toxin ToxN, type III toxin-antitoxin system</fullName>
    </submittedName>
</protein>
<dbReference type="GO" id="GO:0004521">
    <property type="term" value="F:RNA endonuclease activity"/>
    <property type="evidence" value="ECO:0007669"/>
    <property type="project" value="InterPro"/>
</dbReference>
<reference evidence="1 2" key="1">
    <citation type="submission" date="2014-01" db="EMBL/GenBank/DDBJ databases">
        <authorList>
            <person name="Durkin A.S."/>
            <person name="McCorrison J."/>
            <person name="Torralba M."/>
            <person name="Gillis M."/>
            <person name="Haft D.H."/>
            <person name="Methe B."/>
            <person name="Sutton G."/>
            <person name="Nelson K.E."/>
        </authorList>
    </citation>
    <scope>NUCLEOTIDE SEQUENCE [LARGE SCALE GENOMIC DNA]</scope>
    <source>
        <strain evidence="1 2">ATCC 33093</strain>
    </source>
</reference>
<dbReference type="Proteomes" id="UP000022645">
    <property type="component" value="Unassembled WGS sequence"/>
</dbReference>
<gene>
    <name evidence="1" type="ORF">HMPREF0581_0676</name>
</gene>
<accession>X8INM0</accession>